<evidence type="ECO:0000313" key="4">
    <source>
        <dbReference type="Proteomes" id="UP000241462"/>
    </source>
</evidence>
<name>A0A2T3A2S7_9PEZI</name>
<dbReference type="STRING" id="2025994.A0A2T3A2S7"/>
<evidence type="ECO:0000256" key="1">
    <source>
        <dbReference type="SAM" id="SignalP"/>
    </source>
</evidence>
<keyword evidence="4" id="KW-1185">Reference proteome</keyword>
<evidence type="ECO:0000313" key="3">
    <source>
        <dbReference type="EMBL" id="PSR81810.1"/>
    </source>
</evidence>
<feature type="domain" description="Carboxylesterase type B" evidence="2">
    <location>
        <begin position="31"/>
        <end position="136"/>
    </location>
</feature>
<reference evidence="3 4" key="1">
    <citation type="journal article" date="2018" name="Mycol. Prog.">
        <title>Coniella lustricola, a new species from submerged detritus.</title>
        <authorList>
            <person name="Raudabaugh D.B."/>
            <person name="Iturriaga T."/>
            <person name="Carver A."/>
            <person name="Mondo S."/>
            <person name="Pangilinan J."/>
            <person name="Lipzen A."/>
            <person name="He G."/>
            <person name="Amirebrahimi M."/>
            <person name="Grigoriev I.V."/>
            <person name="Miller A.N."/>
        </authorList>
    </citation>
    <scope>NUCLEOTIDE SEQUENCE [LARGE SCALE GENOMIC DNA]</scope>
    <source>
        <strain evidence="3 4">B22-T-1</strain>
    </source>
</reference>
<dbReference type="OrthoDB" id="408631at2759"/>
<feature type="signal peptide" evidence="1">
    <location>
        <begin position="1"/>
        <end position="28"/>
    </location>
</feature>
<dbReference type="InParanoid" id="A0A2T3A2S7"/>
<keyword evidence="3" id="KW-0378">Hydrolase</keyword>
<organism evidence="3 4">
    <name type="scientific">Coniella lustricola</name>
    <dbReference type="NCBI Taxonomy" id="2025994"/>
    <lineage>
        <taxon>Eukaryota</taxon>
        <taxon>Fungi</taxon>
        <taxon>Dikarya</taxon>
        <taxon>Ascomycota</taxon>
        <taxon>Pezizomycotina</taxon>
        <taxon>Sordariomycetes</taxon>
        <taxon>Sordariomycetidae</taxon>
        <taxon>Diaporthales</taxon>
        <taxon>Schizoparmaceae</taxon>
        <taxon>Coniella</taxon>
    </lineage>
</organism>
<dbReference type="Pfam" id="PF00135">
    <property type="entry name" value="COesterase"/>
    <property type="match status" value="1"/>
</dbReference>
<dbReference type="InterPro" id="IPR029058">
    <property type="entry name" value="AB_hydrolase_fold"/>
</dbReference>
<dbReference type="EMBL" id="KZ678493">
    <property type="protein sequence ID" value="PSR81810.1"/>
    <property type="molecule type" value="Genomic_DNA"/>
</dbReference>
<accession>A0A2T3A2S7</accession>
<protein>
    <submittedName>
        <fullName evidence="3">Alpha/Beta hydrolase protein</fullName>
    </submittedName>
</protein>
<dbReference type="InterPro" id="IPR050309">
    <property type="entry name" value="Type-B_Carboxylest/Lipase"/>
</dbReference>
<feature type="chain" id="PRO_5015779110" evidence="1">
    <location>
        <begin position="29"/>
        <end position="255"/>
    </location>
</feature>
<dbReference type="Gene3D" id="3.40.50.1820">
    <property type="entry name" value="alpha/beta hydrolase"/>
    <property type="match status" value="2"/>
</dbReference>
<gene>
    <name evidence="3" type="ORF">BD289DRAFT_454631</name>
</gene>
<proteinExistence type="predicted"/>
<keyword evidence="1" id="KW-0732">Signal</keyword>
<dbReference type="GO" id="GO:0016787">
    <property type="term" value="F:hydrolase activity"/>
    <property type="evidence" value="ECO:0007669"/>
    <property type="project" value="UniProtKB-KW"/>
</dbReference>
<sequence length="255" mass="27458">MIGHPSSSNPFTALNMGVFTAQLVCALAADGGGYGDFGAEYDPSVLINTNDNGFIVVEIQYRLGAFGFLASEDLNAHGQLNAGLLDQRFALEWVNKYISQFGGDPSRVTIGGESYGAGSVMFHLLARGGQTSGLFNNPSNPHVQRFCAYSYASGNVSESRGYFGSLAFLPVIDGKYIRERPSEQLSRGKVSGERILVGNNANDGVPLTNSNVETRAAYDAFVTSSFPLFTQADIAQLNAVYRIDGCRVVSRLRRL</sequence>
<dbReference type="PANTHER" id="PTHR11559">
    <property type="entry name" value="CARBOXYLESTERASE"/>
    <property type="match status" value="1"/>
</dbReference>
<dbReference type="Proteomes" id="UP000241462">
    <property type="component" value="Unassembled WGS sequence"/>
</dbReference>
<dbReference type="InterPro" id="IPR002018">
    <property type="entry name" value="CarbesteraseB"/>
</dbReference>
<evidence type="ECO:0000259" key="2">
    <source>
        <dbReference type="Pfam" id="PF00135"/>
    </source>
</evidence>
<dbReference type="SUPFAM" id="SSF53474">
    <property type="entry name" value="alpha/beta-Hydrolases"/>
    <property type="match status" value="1"/>
</dbReference>
<dbReference type="AlphaFoldDB" id="A0A2T3A2S7"/>